<feature type="non-terminal residue" evidence="2">
    <location>
        <position position="1"/>
    </location>
</feature>
<dbReference type="Proteomes" id="UP000001593">
    <property type="component" value="Unassembled WGS sequence"/>
</dbReference>
<dbReference type="eggNOG" id="KOG1823">
    <property type="taxonomic scope" value="Eukaryota"/>
</dbReference>
<evidence type="ECO:0000313" key="2">
    <source>
        <dbReference type="EMBL" id="EDO27022.1"/>
    </source>
</evidence>
<evidence type="ECO:0000259" key="1">
    <source>
        <dbReference type="Pfam" id="PF23099"/>
    </source>
</evidence>
<dbReference type="InterPro" id="IPR057525">
    <property type="entry name" value="UTP20_C"/>
</dbReference>
<feature type="domain" description="U3 small nucleolar RNA-associated protein 20 C-terminal" evidence="1">
    <location>
        <begin position="174"/>
        <end position="296"/>
    </location>
</feature>
<keyword evidence="3" id="KW-1185">Reference proteome</keyword>
<name>A7TAE9_NEMVE</name>
<dbReference type="PANTHER" id="PTHR17695">
    <property type="entry name" value="SMALL SUBUNIT PROCESSOME COMPONENT 20 HOMOLOG"/>
    <property type="match status" value="1"/>
</dbReference>
<dbReference type="PANTHER" id="PTHR17695:SF11">
    <property type="entry name" value="SMALL SUBUNIT PROCESSOME COMPONENT 20 HOMOLOG"/>
    <property type="match status" value="1"/>
</dbReference>
<proteinExistence type="predicted"/>
<evidence type="ECO:0000313" key="3">
    <source>
        <dbReference type="Proteomes" id="UP000001593"/>
    </source>
</evidence>
<sequence length="296" mass="32880">LLHTTLKRGKVSTADQLHLQMLDPFVSMMTKCLQAKHTKVHTLINIISRAQVLTLININSRAQVLTLINIISRAQVLTLINIISRAQVLTLALRCLCWIVKFPLPSLDKLVPQIAKLLFKLLKKYAMAGAKIGDNYEMVLSAFKLTILTTQYVIAYDLDNSSVESHLTYPHAWVRLVSCRLFGLLFAAWTPQELSIASTSGSKEFLAQESLEKVSQLCDDFCVQLDSPFLDNDLGDQVVKNLVFLAKVLHYNMSPETNGTKAGRGTGSGISLGTLISKMERLATHEASQTPKVTRK</sequence>
<dbReference type="InterPro" id="IPR052575">
    <property type="entry name" value="SSU_processome_comp_20"/>
</dbReference>
<dbReference type="Pfam" id="PF23099">
    <property type="entry name" value="UTP20_C"/>
    <property type="match status" value="1"/>
</dbReference>
<feature type="non-terminal residue" evidence="2">
    <location>
        <position position="296"/>
    </location>
</feature>
<reference evidence="2 3" key="1">
    <citation type="journal article" date="2007" name="Science">
        <title>Sea anemone genome reveals ancestral eumetazoan gene repertoire and genomic organization.</title>
        <authorList>
            <person name="Putnam N.H."/>
            <person name="Srivastava M."/>
            <person name="Hellsten U."/>
            <person name="Dirks B."/>
            <person name="Chapman J."/>
            <person name="Salamov A."/>
            <person name="Terry A."/>
            <person name="Shapiro H."/>
            <person name="Lindquist E."/>
            <person name="Kapitonov V.V."/>
            <person name="Jurka J."/>
            <person name="Genikhovich G."/>
            <person name="Grigoriev I.V."/>
            <person name="Lucas S.M."/>
            <person name="Steele R.E."/>
            <person name="Finnerty J.R."/>
            <person name="Technau U."/>
            <person name="Martindale M.Q."/>
            <person name="Rokhsar D.S."/>
        </authorList>
    </citation>
    <scope>NUCLEOTIDE SEQUENCE [LARGE SCALE GENOMIC DNA]</scope>
    <source>
        <strain evidence="3">CH2 X CH6</strain>
    </source>
</reference>
<accession>A7TAE9</accession>
<protein>
    <recommendedName>
        <fullName evidence="1">U3 small nucleolar RNA-associated protein 20 C-terminal domain-containing protein</fullName>
    </recommendedName>
</protein>
<gene>
    <name evidence="2" type="ORF">NEMVEDRAFT_v1g224476</name>
</gene>
<dbReference type="PhylomeDB" id="A7TAE9"/>
<dbReference type="AlphaFoldDB" id="A7TAE9"/>
<dbReference type="InParanoid" id="A7TAE9"/>
<dbReference type="STRING" id="45351.A7TAE9"/>
<dbReference type="HOGENOM" id="CLU_941901_0_0_1"/>
<organism evidence="2 3">
    <name type="scientific">Nematostella vectensis</name>
    <name type="common">Starlet sea anemone</name>
    <dbReference type="NCBI Taxonomy" id="45351"/>
    <lineage>
        <taxon>Eukaryota</taxon>
        <taxon>Metazoa</taxon>
        <taxon>Cnidaria</taxon>
        <taxon>Anthozoa</taxon>
        <taxon>Hexacorallia</taxon>
        <taxon>Actiniaria</taxon>
        <taxon>Edwardsiidae</taxon>
        <taxon>Nematostella</taxon>
    </lineage>
</organism>
<dbReference type="EMBL" id="DS474054">
    <property type="protein sequence ID" value="EDO27022.1"/>
    <property type="molecule type" value="Genomic_DNA"/>
</dbReference>